<dbReference type="Gene3D" id="3.40.50.2300">
    <property type="match status" value="2"/>
</dbReference>
<proteinExistence type="inferred from homology"/>
<dbReference type="PANTHER" id="PTHR30483:SF6">
    <property type="entry name" value="PERIPLASMIC BINDING PROTEIN OF ABC TRANSPORTER FOR NATURAL AMINO ACIDS"/>
    <property type="match status" value="1"/>
</dbReference>
<accession>A0A839YZY2</accession>
<dbReference type="InterPro" id="IPR028081">
    <property type="entry name" value="Leu-bd"/>
</dbReference>
<evidence type="ECO:0000256" key="4">
    <source>
        <dbReference type="SAM" id="MobiDB-lite"/>
    </source>
</evidence>
<gene>
    <name evidence="6" type="ORF">FHS50_001033</name>
</gene>
<feature type="compositionally biased region" description="Low complexity" evidence="4">
    <location>
        <begin position="13"/>
        <end position="23"/>
    </location>
</feature>
<dbReference type="EMBL" id="JACICF010000001">
    <property type="protein sequence ID" value="MBB3764010.1"/>
    <property type="molecule type" value="Genomic_DNA"/>
</dbReference>
<reference evidence="6 7" key="1">
    <citation type="submission" date="2020-08" db="EMBL/GenBank/DDBJ databases">
        <title>Genomic Encyclopedia of Type Strains, Phase IV (KMG-IV): sequencing the most valuable type-strain genomes for metagenomic binning, comparative biology and taxonomic classification.</title>
        <authorList>
            <person name="Goeker M."/>
        </authorList>
    </citation>
    <scope>NUCLEOTIDE SEQUENCE [LARGE SCALE GENOMIC DNA]</scope>
    <source>
        <strain evidence="6 7">DSM 24194</strain>
    </source>
</reference>
<dbReference type="PANTHER" id="PTHR30483">
    <property type="entry name" value="LEUCINE-SPECIFIC-BINDING PROTEIN"/>
    <property type="match status" value="1"/>
</dbReference>
<comment type="similarity">
    <text evidence="1">Belongs to the leucine-binding protein family.</text>
</comment>
<dbReference type="RefSeq" id="WP_246332956.1">
    <property type="nucleotide sequence ID" value="NZ_JACICF010000001.1"/>
</dbReference>
<dbReference type="CDD" id="cd06339">
    <property type="entry name" value="PBP1_YraM_LppC_lipoprotein-like"/>
    <property type="match status" value="1"/>
</dbReference>
<dbReference type="GO" id="GO:0006865">
    <property type="term" value="P:amino acid transport"/>
    <property type="evidence" value="ECO:0007669"/>
    <property type="project" value="UniProtKB-KW"/>
</dbReference>
<keyword evidence="3" id="KW-0813">Transport</keyword>
<comment type="caution">
    <text evidence="6">The sequence shown here is derived from an EMBL/GenBank/DDBJ whole genome shotgun (WGS) entry which is preliminary data.</text>
</comment>
<evidence type="ECO:0000256" key="3">
    <source>
        <dbReference type="ARBA" id="ARBA00022970"/>
    </source>
</evidence>
<protein>
    <submittedName>
        <fullName evidence="6">ABC-type branched-subunit amino acid transport system substrate-binding protein</fullName>
    </submittedName>
</protein>
<evidence type="ECO:0000256" key="2">
    <source>
        <dbReference type="ARBA" id="ARBA00022729"/>
    </source>
</evidence>
<dbReference type="InterPro" id="IPR051010">
    <property type="entry name" value="BCAA_transport"/>
</dbReference>
<keyword evidence="3" id="KW-0029">Amino-acid transport</keyword>
<dbReference type="InterPro" id="IPR028082">
    <property type="entry name" value="Peripla_BP_I"/>
</dbReference>
<keyword evidence="2" id="KW-0732">Signal</keyword>
<keyword evidence="7" id="KW-1185">Reference proteome</keyword>
<organism evidence="6 7">
    <name type="scientific">Sphingomicrobium lutaoense</name>
    <dbReference type="NCBI Taxonomy" id="515949"/>
    <lineage>
        <taxon>Bacteria</taxon>
        <taxon>Pseudomonadati</taxon>
        <taxon>Pseudomonadota</taxon>
        <taxon>Alphaproteobacteria</taxon>
        <taxon>Sphingomonadales</taxon>
        <taxon>Sphingomonadaceae</taxon>
        <taxon>Sphingomicrobium</taxon>
    </lineage>
</organism>
<sequence>MAAGTLALAGCQTAPKPTEEPATSAPPPTAKPTPRAVERNEVALLVPLSGDNAGVGTSIANAAKMALIDMDTQALRLTIYDTAGPGGARAAVNDALGAGSGLILGPLLSENVRAVSPAARQAGVPVIAFSNDEEVAGDGVYILGFTPSQSIARSVSWAKAQGAKEYSALVPSGEYGQRASRAFLRSVDAANGNVRALEVYNRQRAAIDAAVDKVKARGPVDAILIADSGRIASYAASRLQLGGQLMGTELWAAEDNLGQTRALQGAIYAAVPDNRFDQLVARYRARYNVAPFRLASLGYDAMLLAVRASSNWPAGRPFPREILRDRDGFGGVDGIFRFDRSGVAQRALEVRRVTASGIQTADAAPSAF</sequence>
<evidence type="ECO:0000259" key="5">
    <source>
        <dbReference type="Pfam" id="PF13458"/>
    </source>
</evidence>
<feature type="domain" description="Leucine-binding protein" evidence="5">
    <location>
        <begin position="42"/>
        <end position="309"/>
    </location>
</feature>
<dbReference type="AlphaFoldDB" id="A0A839YZY2"/>
<dbReference type="Proteomes" id="UP000578569">
    <property type="component" value="Unassembled WGS sequence"/>
</dbReference>
<dbReference type="Pfam" id="PF13458">
    <property type="entry name" value="Peripla_BP_6"/>
    <property type="match status" value="1"/>
</dbReference>
<name>A0A839YZY2_9SPHN</name>
<evidence type="ECO:0000313" key="6">
    <source>
        <dbReference type="EMBL" id="MBB3764010.1"/>
    </source>
</evidence>
<evidence type="ECO:0000256" key="1">
    <source>
        <dbReference type="ARBA" id="ARBA00010062"/>
    </source>
</evidence>
<evidence type="ECO:0000313" key="7">
    <source>
        <dbReference type="Proteomes" id="UP000578569"/>
    </source>
</evidence>
<feature type="region of interest" description="Disordered" evidence="4">
    <location>
        <begin position="1"/>
        <end position="35"/>
    </location>
</feature>
<dbReference type="SUPFAM" id="SSF53822">
    <property type="entry name" value="Periplasmic binding protein-like I"/>
    <property type="match status" value="1"/>
</dbReference>